<feature type="compositionally biased region" description="Low complexity" evidence="11">
    <location>
        <begin position="510"/>
        <end position="520"/>
    </location>
</feature>
<feature type="region of interest" description="Disordered" evidence="11">
    <location>
        <begin position="148"/>
        <end position="234"/>
    </location>
</feature>
<evidence type="ECO:0000256" key="2">
    <source>
        <dbReference type="ARBA" id="ARBA00008926"/>
    </source>
</evidence>
<dbReference type="GO" id="GO:0006606">
    <property type="term" value="P:protein import into nucleus"/>
    <property type="evidence" value="ECO:0007669"/>
    <property type="project" value="TreeGrafter"/>
</dbReference>
<dbReference type="RefSeq" id="XP_056035602.1">
    <property type="nucleotide sequence ID" value="XM_056179132.1"/>
</dbReference>
<dbReference type="InterPro" id="IPR021967">
    <property type="entry name" value="Nup98_C"/>
</dbReference>
<evidence type="ECO:0000256" key="10">
    <source>
        <dbReference type="ARBA" id="ARBA00023242"/>
    </source>
</evidence>
<dbReference type="PANTHER" id="PTHR23198">
    <property type="entry name" value="NUCLEOPORIN"/>
    <property type="match status" value="1"/>
</dbReference>
<feature type="region of interest" description="Disordered" evidence="11">
    <location>
        <begin position="1"/>
        <end position="110"/>
    </location>
</feature>
<keyword evidence="4" id="KW-0677">Repeat</keyword>
<keyword evidence="5" id="KW-0068">Autocatalytic cleavage</keyword>
<feature type="region of interest" description="Disordered" evidence="11">
    <location>
        <begin position="437"/>
        <end position="476"/>
    </location>
</feature>
<feature type="compositionally biased region" description="Acidic residues" evidence="11">
    <location>
        <begin position="1002"/>
        <end position="1015"/>
    </location>
</feature>
<dbReference type="InterPro" id="IPR007230">
    <property type="entry name" value="Nup98_auto-Pept-S59_dom"/>
</dbReference>
<keyword evidence="3" id="KW-0813">Transport</keyword>
<reference evidence="13 14" key="1">
    <citation type="journal article" date="2023" name="G3 (Bethesda)">
        <title>A high-quality reference genome for the fission yeast Schizosaccharomyces osmophilus.</title>
        <authorList>
            <person name="Jia G.S."/>
            <person name="Zhang W.C."/>
            <person name="Liang Y."/>
            <person name="Liu X.H."/>
            <person name="Rhind N."/>
            <person name="Pidoux A."/>
            <person name="Brysch-Herzberg M."/>
            <person name="Du L.L."/>
        </authorList>
    </citation>
    <scope>NUCLEOTIDE SEQUENCE [LARGE SCALE GENOMIC DNA]</scope>
    <source>
        <strain evidence="13 14">CBS 15793</strain>
    </source>
</reference>
<feature type="compositionally biased region" description="Polar residues" evidence="11">
    <location>
        <begin position="665"/>
        <end position="674"/>
    </location>
</feature>
<feature type="region of interest" description="Disordered" evidence="11">
    <location>
        <begin position="501"/>
        <end position="545"/>
    </location>
</feature>
<dbReference type="FunFam" id="3.30.1610.10:FF:000003">
    <property type="entry name" value="Nucleoporin SONB, putative"/>
    <property type="match status" value="1"/>
</dbReference>
<dbReference type="PANTHER" id="PTHR23198:SF6">
    <property type="entry name" value="NUCLEAR PORE COMPLEX PROTEIN NUP98-NUP96"/>
    <property type="match status" value="1"/>
</dbReference>
<dbReference type="Pfam" id="PF13634">
    <property type="entry name" value="Nucleoporin_FG"/>
    <property type="match status" value="5"/>
</dbReference>
<dbReference type="GO" id="GO:0006405">
    <property type="term" value="P:RNA export from nucleus"/>
    <property type="evidence" value="ECO:0007669"/>
    <property type="project" value="TreeGrafter"/>
</dbReference>
<evidence type="ECO:0000256" key="1">
    <source>
        <dbReference type="ARBA" id="ARBA00004567"/>
    </source>
</evidence>
<dbReference type="GO" id="GO:0000973">
    <property type="term" value="P:post-transcriptional tethering of RNA polymerase II gene DNA at nuclear periphery"/>
    <property type="evidence" value="ECO:0007669"/>
    <property type="project" value="TreeGrafter"/>
</dbReference>
<dbReference type="InterPro" id="IPR037665">
    <property type="entry name" value="Nucleoporin_S59-like"/>
</dbReference>
<name>A0AAF0AUX9_9SCHI</name>
<dbReference type="GO" id="GO:0034398">
    <property type="term" value="P:telomere tethering at nuclear periphery"/>
    <property type="evidence" value="ECO:0007669"/>
    <property type="project" value="TreeGrafter"/>
</dbReference>
<dbReference type="Gene3D" id="1.25.40.690">
    <property type="match status" value="1"/>
</dbReference>
<accession>A0AAF0AUX9</accession>
<comment type="subcellular location">
    <subcellularLocation>
        <location evidence="1">Nucleus</location>
        <location evidence="1">Nuclear pore complex</location>
    </subcellularLocation>
</comment>
<feature type="region of interest" description="Disordered" evidence="11">
    <location>
        <begin position="599"/>
        <end position="720"/>
    </location>
</feature>
<evidence type="ECO:0000313" key="13">
    <source>
        <dbReference type="EMBL" id="WBW71359.1"/>
    </source>
</evidence>
<dbReference type="SUPFAM" id="SSF82215">
    <property type="entry name" value="C-terminal autoproteolytic domain of nucleoporin nup98"/>
    <property type="match status" value="1"/>
</dbReference>
<dbReference type="Gene3D" id="1.10.10.2360">
    <property type="match status" value="1"/>
</dbReference>
<feature type="compositionally biased region" description="Low complexity" evidence="11">
    <location>
        <begin position="682"/>
        <end position="697"/>
    </location>
</feature>
<feature type="compositionally biased region" description="Gly residues" evidence="11">
    <location>
        <begin position="90"/>
        <end position="104"/>
    </location>
</feature>
<feature type="compositionally biased region" description="Pro residues" evidence="11">
    <location>
        <begin position="72"/>
        <end position="86"/>
    </location>
</feature>
<protein>
    <submittedName>
        <fullName evidence="13">Nucleoporin Nup98 and Nup96</fullName>
    </submittedName>
</protein>
<proteinExistence type="inferred from homology"/>
<evidence type="ECO:0000256" key="6">
    <source>
        <dbReference type="ARBA" id="ARBA00022816"/>
    </source>
</evidence>
<feature type="compositionally biased region" description="Polar residues" evidence="11">
    <location>
        <begin position="698"/>
        <end position="720"/>
    </location>
</feature>
<dbReference type="Proteomes" id="UP001212411">
    <property type="component" value="Chromosome 1"/>
</dbReference>
<dbReference type="Pfam" id="PF12110">
    <property type="entry name" value="Nup96"/>
    <property type="match status" value="1"/>
</dbReference>
<feature type="compositionally biased region" description="Low complexity" evidence="11">
    <location>
        <begin position="653"/>
        <end position="664"/>
    </location>
</feature>
<feature type="compositionally biased region" description="Low complexity" evidence="11">
    <location>
        <begin position="168"/>
        <end position="180"/>
    </location>
</feature>
<dbReference type="FunFam" id="1.10.10.2360:FF:000001">
    <property type="entry name" value="Nuclear pore complex protein Nup98-Nup96"/>
    <property type="match status" value="1"/>
</dbReference>
<comment type="similarity">
    <text evidence="2">Belongs to the nucleoporin GLFG family.</text>
</comment>
<dbReference type="GO" id="GO:0017056">
    <property type="term" value="F:structural constituent of nuclear pore"/>
    <property type="evidence" value="ECO:0007669"/>
    <property type="project" value="InterPro"/>
</dbReference>
<keyword evidence="8" id="KW-0811">Translocation</keyword>
<dbReference type="Gene3D" id="3.30.1610.10">
    <property type="entry name" value="Peptidase S59, nucleoporin"/>
    <property type="match status" value="1"/>
</dbReference>
<feature type="region of interest" description="Disordered" evidence="11">
    <location>
        <begin position="1002"/>
        <end position="1055"/>
    </location>
</feature>
<dbReference type="InterPro" id="IPR025574">
    <property type="entry name" value="Nucleoporin_FG_rpt"/>
</dbReference>
<evidence type="ECO:0000313" key="14">
    <source>
        <dbReference type="Proteomes" id="UP001212411"/>
    </source>
</evidence>
<feature type="compositionally biased region" description="Low complexity" evidence="11">
    <location>
        <begin position="398"/>
        <end position="410"/>
    </location>
</feature>
<feature type="compositionally biased region" description="Low complexity" evidence="11">
    <location>
        <begin position="620"/>
        <end position="631"/>
    </location>
</feature>
<feature type="compositionally biased region" description="Polar residues" evidence="11">
    <location>
        <begin position="30"/>
        <end position="56"/>
    </location>
</feature>
<dbReference type="InterPro" id="IPR036903">
    <property type="entry name" value="Nup98_auto-Pept-S59_dom_sf"/>
</dbReference>
<feature type="domain" description="Peptidase S59" evidence="12">
    <location>
        <begin position="853"/>
        <end position="994"/>
    </location>
</feature>
<evidence type="ECO:0000256" key="11">
    <source>
        <dbReference type="SAM" id="MobiDB-lite"/>
    </source>
</evidence>
<keyword evidence="14" id="KW-1185">Reference proteome</keyword>
<dbReference type="GO" id="GO:0003723">
    <property type="term" value="F:RNA binding"/>
    <property type="evidence" value="ECO:0007669"/>
    <property type="project" value="TreeGrafter"/>
</dbReference>
<organism evidence="13 14">
    <name type="scientific">Schizosaccharomyces osmophilus</name>
    <dbReference type="NCBI Taxonomy" id="2545709"/>
    <lineage>
        <taxon>Eukaryota</taxon>
        <taxon>Fungi</taxon>
        <taxon>Dikarya</taxon>
        <taxon>Ascomycota</taxon>
        <taxon>Taphrinomycotina</taxon>
        <taxon>Schizosaccharomycetes</taxon>
        <taxon>Schizosaccharomycetales</taxon>
        <taxon>Schizosaccharomycetaceae</taxon>
        <taxon>Schizosaccharomyces</taxon>
    </lineage>
</organism>
<gene>
    <name evidence="13" type="primary">nup189</name>
    <name evidence="13" type="ORF">SOMG_00338</name>
</gene>
<feature type="region of interest" description="Disordered" evidence="11">
    <location>
        <begin position="349"/>
        <end position="414"/>
    </location>
</feature>
<dbReference type="GeneID" id="80873821"/>
<dbReference type="EMBL" id="CP115611">
    <property type="protein sequence ID" value="WBW71359.1"/>
    <property type="molecule type" value="Genomic_DNA"/>
</dbReference>
<evidence type="ECO:0000256" key="7">
    <source>
        <dbReference type="ARBA" id="ARBA00022927"/>
    </source>
</evidence>
<evidence type="ECO:0000256" key="3">
    <source>
        <dbReference type="ARBA" id="ARBA00022448"/>
    </source>
</evidence>
<dbReference type="GO" id="GO:0008139">
    <property type="term" value="F:nuclear localization sequence binding"/>
    <property type="evidence" value="ECO:0007669"/>
    <property type="project" value="TreeGrafter"/>
</dbReference>
<evidence type="ECO:0000256" key="8">
    <source>
        <dbReference type="ARBA" id="ARBA00023010"/>
    </source>
</evidence>
<evidence type="ECO:0000256" key="9">
    <source>
        <dbReference type="ARBA" id="ARBA00023132"/>
    </source>
</evidence>
<evidence type="ECO:0000256" key="5">
    <source>
        <dbReference type="ARBA" id="ARBA00022813"/>
    </source>
</evidence>
<evidence type="ECO:0000256" key="4">
    <source>
        <dbReference type="ARBA" id="ARBA00022737"/>
    </source>
</evidence>
<dbReference type="PROSITE" id="PS51434">
    <property type="entry name" value="NUP_C"/>
    <property type="match status" value="1"/>
</dbReference>
<feature type="compositionally biased region" description="Polar residues" evidence="11">
    <location>
        <begin position="1036"/>
        <end position="1055"/>
    </location>
</feature>
<sequence>MFGQNNSSGFGGGTGGFGQNNQQTGGLFGSNTNTTGNSLFGSQNNNAGGFGQNTAQPLFGSSTGGGLFGNRNPPPATAPAPAPAPAPGSAGTGFGMNSGTGSGLFGQSSAPAFGGTNTSSGGGLFGNAGGAAAPSAGSAFSFGSNNPGTTGGFGSTPANTGSTGGFFGSQNNSSGSTGFGAQPPSGGGMFGSASTGQAPAFGSSGFGAGSTNTINGTDNPPYAVTSEKDAQTNGTSAFQSITCMPAYRQYSFEELRLQDYNQGRRFGNPANVTSTPSTFGSTPGFGTSTTGFGQTATPTSNSITPFGSSNTNTNTGGGLFGGGPAFGANNPSTTSGFGANTTNTGGGGLFGQSNQASTTPSTGLFGGAGSGSTFGQQKPAFGFGSNTNTGSGSGGLFGSSTSNPATNTAGTGAGTGTGGGLFGNAGGGFGASTAGTGFGSSAPNNPPASNPPGGGLFGFGNNATSGTNTSAPGSSGLGSGSGFSFGANNAASKPSGFGFGSSTGTGTGTGTSAPATSGFSFGQPSSTAPKPAFGTGSTAPSAKPAGGGLFGGFGANSTPSTATNNAAGNTGSTGGLFGNTGSTAGGLFGSTNTNTGGSGLFGNNTALNNPPNTGGGLLGSGTNTSTTPGAGLFNKPSTGPGLFGSNNTLQQPSTTGSSGLFGSSNMNNQAQPSTLGSGLFGGASQSGQQQQQPLQASIDQNPYGSNPLFSSTVSQTAPTSIQEPIASPLTTQPAPKKAASLPQFWLSPRSSSRSTVASISPFAKSAVMNSATAPSKPKSLHLFDSLNDDVLLSKDAFTPRQNIKKLVITPKVSRDEMFRNENISKPSEEVSKTNDAMKQETTKVESDRTYTLPDGYWMKPGVEELVKYPKDKLTTVPQFCVGRSGYGQVSFLKPVDLTKFEKFEDIPVNVVLFEKKICSVYPEEGSSPPVGEGLNVPAIITLENAWPLSRETREPIKDVDHPRYAQHMKRLQKIKETEFIDFNDGKWTFKVQHFSKYGLFDEDSENDEDLEDEPANNEVSLNRDLGNSEMYEKSSHQGSQCNKTQLTHNTPGSFPPNNQLNTFRKFNDQNDNFDDNSSKKAKVQTEVLGASYPVSSKDNKIEKEDETNDLLSNMTDSPNDSNELKNEDILEDESDEVLDANVQNSKEAVSNLINPSTWLEHLNLGLQRSVLIKSKMANTSSSVQGNKEATGSFAYDQYDLEKDLFGGSIIAKNVSTDFTDTGAKNIPKFHLYPNGSYVQIKNGILKMDSAENLFSLSSTRNENLIKLFEYQLSKSEVYVDANGVCSISPRLSMVVGDLVAFTKSVDQIKVWELASILFDKKDFEVPVSLSLEAREVLSEKLVRDCLSEWITKIVKEEILAKAQKATSSEEKIFILLTGNQISLACEEAVNSENNRLSTLIPLVDSDFDIQAEVKQQLNQWRERGDLAYINKYTRLIFELLSGNTNLAEGCGRSGEEGYVSSMFVSQELSWICAFGLKLWYNTDINIAEAMSLYMESLKMYEKELQRPTVYSDSNGEIYDLMFLLLKAYAVGATLEEFTLPESAKCHPLDYRVVWQLAIFLSKARGICDFSDRDGGMDEVVGEDGIHFKPQSVRADILTLSLASQLESMGYWQWSLFVLLHAENVEIRISSIKNCLARNVKMGLTDYDEKLVSDLLIPKSWIHEAKALSARYNGEHAKEVTFLQEANLFEEAHTCLIRSIAPQAIISNNFKELKCLLEGFRERMEGVVGWNFGGQLYSDYLDLVDGKYENNVEMLKFILQRITVALKEAESQSIHQKASLYKMTRYVNKLCLSQSLDDVAFSLPLTTANSLQNLQYVSVQF</sequence>
<feature type="compositionally biased region" description="Gly residues" evidence="11">
    <location>
        <begin position="9"/>
        <end position="18"/>
    </location>
</feature>
<keyword evidence="7" id="KW-0653">Protein transport</keyword>
<keyword evidence="6" id="KW-0509">mRNA transport</keyword>
<feature type="compositionally biased region" description="Low complexity" evidence="11">
    <location>
        <begin position="599"/>
        <end position="612"/>
    </location>
</feature>
<dbReference type="Pfam" id="PF04096">
    <property type="entry name" value="Nucleoporin2"/>
    <property type="match status" value="1"/>
</dbReference>
<evidence type="ECO:0000259" key="12">
    <source>
        <dbReference type="PROSITE" id="PS51434"/>
    </source>
</evidence>
<keyword evidence="10" id="KW-0539">Nucleus</keyword>
<dbReference type="GO" id="GO:0051028">
    <property type="term" value="P:mRNA transport"/>
    <property type="evidence" value="ECO:0007669"/>
    <property type="project" value="UniProtKB-KW"/>
</dbReference>
<dbReference type="GO" id="GO:0044614">
    <property type="term" value="C:nuclear pore cytoplasmic filaments"/>
    <property type="evidence" value="ECO:0007669"/>
    <property type="project" value="TreeGrafter"/>
</dbReference>
<keyword evidence="9" id="KW-0906">Nuclear pore complex</keyword>
<dbReference type="KEGG" id="som:SOMG_00338"/>
<feature type="compositionally biased region" description="Low complexity" evidence="11">
    <location>
        <begin position="381"/>
        <end position="390"/>
    </location>
</feature>